<organism evidence="1 2">
    <name type="scientific">Pedobacter gandavensis</name>
    <dbReference type="NCBI Taxonomy" id="2679963"/>
    <lineage>
        <taxon>Bacteria</taxon>
        <taxon>Pseudomonadati</taxon>
        <taxon>Bacteroidota</taxon>
        <taxon>Sphingobacteriia</taxon>
        <taxon>Sphingobacteriales</taxon>
        <taxon>Sphingobacteriaceae</taxon>
        <taxon>Pedobacter</taxon>
    </lineage>
</organism>
<accession>A0ABR6F009</accession>
<name>A0ABR6F009_9SPHI</name>
<evidence type="ECO:0000313" key="1">
    <source>
        <dbReference type="EMBL" id="MBB2150872.1"/>
    </source>
</evidence>
<sequence length="85" mass="9934">MGKIEEPWEPFDIQVLIEGQWERLLVIPDREEPKYALFDQENSIGLVWTEEAAQGRVWCAEGLIAKELVDQVGEQIDQYYLNKPE</sequence>
<evidence type="ECO:0000313" key="2">
    <source>
        <dbReference type="Proteomes" id="UP000636110"/>
    </source>
</evidence>
<dbReference type="EMBL" id="WNXC01000007">
    <property type="protein sequence ID" value="MBB2150872.1"/>
    <property type="molecule type" value="Genomic_DNA"/>
</dbReference>
<proteinExistence type="predicted"/>
<dbReference type="Proteomes" id="UP000636110">
    <property type="component" value="Unassembled WGS sequence"/>
</dbReference>
<reference evidence="1 2" key="1">
    <citation type="submission" date="2019-11" db="EMBL/GenBank/DDBJ databases">
        <title>Description of Pedobacter sp. LMG 31462T.</title>
        <authorList>
            <person name="Carlier A."/>
            <person name="Qi S."/>
            <person name="Vandamme P."/>
        </authorList>
    </citation>
    <scope>NUCLEOTIDE SEQUENCE [LARGE SCALE GENOMIC DNA]</scope>
    <source>
        <strain evidence="1 2">LMG 31462</strain>
    </source>
</reference>
<comment type="caution">
    <text evidence="1">The sequence shown here is derived from an EMBL/GenBank/DDBJ whole genome shotgun (WGS) entry which is preliminary data.</text>
</comment>
<protein>
    <submittedName>
        <fullName evidence="1">Uncharacterized protein</fullName>
    </submittedName>
</protein>
<dbReference type="RefSeq" id="WP_182960185.1">
    <property type="nucleotide sequence ID" value="NZ_WNXC01000007.1"/>
</dbReference>
<gene>
    <name evidence="1" type="ORF">GM920_18390</name>
</gene>
<keyword evidence="2" id="KW-1185">Reference proteome</keyword>